<proteinExistence type="predicted"/>
<dbReference type="InterPro" id="IPR013785">
    <property type="entry name" value="Aldolase_TIM"/>
</dbReference>
<keyword evidence="2" id="KW-1185">Reference proteome</keyword>
<evidence type="ECO:0000313" key="1">
    <source>
        <dbReference type="EMBL" id="NWK55634.1"/>
    </source>
</evidence>
<dbReference type="Proteomes" id="UP000557872">
    <property type="component" value="Unassembled WGS sequence"/>
</dbReference>
<sequence>MNISFQGALAEDVKVSQVAQSKNAELTRTSVSVKEESGLLVLQNANAEIKIDLKSGRYSGKDKRTDTVIFKDASFGIDETTGSARWKPESLKITWTKKDDVDEFGKGTTVYVMHTPGPGYDPIKIQTIRLYQEHEFVVFGWGIKNQFKYPVRIKHAEVITMGGLFNGQTVENPRVLRSGAGREANLVEKNWKMSAHNGVMLTYEDKGIRRSLVAGGLKYNEFGRWVEIQEDKRKFKYLSMKCWDPQGKQIEGGKTYYSPDTCYLDFSTSDPFVALEKYGMALRKANNAKPNNYDFPTLCGWMVSTTHLGEGLPINNSPGMVNQLELAKKRGLLKYTPLAVRLEPDFYCAGDQGNSQQGWWDDKHWQKYGPGGIRGPVSKDEIGTGKGSLQKPYETFAKFCGAVSDLGGKTFTYFQANMPSHDFARQHPEWMLNNDISQLHVAHRHSSPLVKFDFTDPGFRDYTLKMWTRLGKDGLDGVKFDYPETAWITTGGFEDKTFTSTSAYREMYDLCRQGLGEDAFIHERIMGAPRQDTTAGLVDLQRVWGDASHFEPEMASRIGLRWYKSRSVYLYYPDGKSFFSHGKPIPTYKRRSFLTLIAFLSGRLEIGSSFSQMTDEMIHDVTRLYPMIRGTRSPRPVDMLLGKKHPEIYDYQVTEGWNQVLLVNNDKDGEKAIKTPLAGSQVKTGSLGLDENASYHVFDFWSQKYVGKLKGSEHLESKLRGGEVAMLSVRKVSAHPQMLSTNRHFMQGMMDTKNVTWDNKKKTLSGQANVVEGEDFVLTVACNGSKVVSCDGATIKKHEGNMDLIDLVFTSDKTKAMPFKLRCK</sequence>
<reference evidence="1 2" key="1">
    <citation type="submission" date="2020-07" db="EMBL/GenBank/DDBJ databases">
        <title>Roseicoccus Jingziensis gen. nov., sp. nov., isolated from coastal seawater.</title>
        <authorList>
            <person name="Feng X."/>
        </authorList>
    </citation>
    <scope>NUCLEOTIDE SEQUENCE [LARGE SCALE GENOMIC DNA]</scope>
    <source>
        <strain evidence="1 2">N1E253</strain>
    </source>
</reference>
<evidence type="ECO:0000313" key="2">
    <source>
        <dbReference type="Proteomes" id="UP000557872"/>
    </source>
</evidence>
<dbReference type="EMBL" id="JACBAZ010000003">
    <property type="protein sequence ID" value="NWK55634.1"/>
    <property type="molecule type" value="Genomic_DNA"/>
</dbReference>
<dbReference type="AlphaFoldDB" id="A0A851GNC8"/>
<dbReference type="SUPFAM" id="SSF51445">
    <property type="entry name" value="(Trans)glycosidases"/>
    <property type="match status" value="1"/>
</dbReference>
<name>A0A851GNC8_9BACT</name>
<organism evidence="1 2">
    <name type="scientific">Oceaniferula marina</name>
    <dbReference type="NCBI Taxonomy" id="2748318"/>
    <lineage>
        <taxon>Bacteria</taxon>
        <taxon>Pseudomonadati</taxon>
        <taxon>Verrucomicrobiota</taxon>
        <taxon>Verrucomicrobiia</taxon>
        <taxon>Verrucomicrobiales</taxon>
        <taxon>Verrucomicrobiaceae</taxon>
        <taxon>Oceaniferula</taxon>
    </lineage>
</organism>
<comment type="caution">
    <text evidence="1">The sequence shown here is derived from an EMBL/GenBank/DDBJ whole genome shotgun (WGS) entry which is preliminary data.</text>
</comment>
<protein>
    <submittedName>
        <fullName evidence="1">Uncharacterized protein</fullName>
    </submittedName>
</protein>
<accession>A0A851GNC8</accession>
<dbReference type="InterPro" id="IPR017853">
    <property type="entry name" value="GH"/>
</dbReference>
<dbReference type="Gene3D" id="3.20.20.70">
    <property type="entry name" value="Aldolase class I"/>
    <property type="match status" value="1"/>
</dbReference>
<gene>
    <name evidence="1" type="ORF">HW115_08425</name>
</gene>